<feature type="transmembrane region" description="Helical" evidence="7">
    <location>
        <begin position="142"/>
        <end position="165"/>
    </location>
</feature>
<evidence type="ECO:0000256" key="2">
    <source>
        <dbReference type="ARBA" id="ARBA00022475"/>
    </source>
</evidence>
<dbReference type="InterPro" id="IPR001851">
    <property type="entry name" value="ABC_transp_permease"/>
</dbReference>
<dbReference type="InParanoid" id="A0A1I4KLC9"/>
<dbReference type="EMBL" id="FOSW01000018">
    <property type="protein sequence ID" value="SFL79582.1"/>
    <property type="molecule type" value="Genomic_DNA"/>
</dbReference>
<dbReference type="RefSeq" id="WP_218146381.1">
    <property type="nucleotide sequence ID" value="NZ_FOSW01000018.1"/>
</dbReference>
<sequence length="371" mass="38108">MNADADPGSGLPPSGTTVVSLDSPSPSRGATSAPAPGAADEGRTTTSPMGPGSRLWATSLERAALPLVLLLLVVIFSVLRPTSFATTDNAAAILGAQAVLVVVALGLLVPLRCGDFDLSVGGTLTLATMIVAVLNGQHGLPLWLSILAALAAGAAVGAINGFFVIVFGINSFIVTIGIGTFLLGVVSWLSDNRIVSGIDSALLDLVVLTRVLGIPLAFYYALALCLLMWFVFERTATGRRWLFVGAGRDVARLSGIKVDRNRWGALITSGAVAALAGVLYAGTTGSADPRGGVAYLLPAFAAAFLGATSIQPGQFNPFGTLVAAYFLLVGITGLQMLGAEPYVQDLFYGGALVLAVALSQLLRGRRPQELG</sequence>
<keyword evidence="3 7" id="KW-0812">Transmembrane</keyword>
<name>A0A1I4KLC9_9ACTN</name>
<dbReference type="PANTHER" id="PTHR32196">
    <property type="entry name" value="ABC TRANSPORTER PERMEASE PROTEIN YPHD-RELATED-RELATED"/>
    <property type="match status" value="1"/>
</dbReference>
<dbReference type="AlphaFoldDB" id="A0A1I4KLC9"/>
<feature type="transmembrane region" description="Helical" evidence="7">
    <location>
        <begin position="172"/>
        <end position="190"/>
    </location>
</feature>
<feature type="transmembrane region" description="Helical" evidence="7">
    <location>
        <begin position="63"/>
        <end position="79"/>
    </location>
</feature>
<evidence type="ECO:0000256" key="4">
    <source>
        <dbReference type="ARBA" id="ARBA00022989"/>
    </source>
</evidence>
<organism evidence="8 9">
    <name type="scientific">Geodermatophilus ruber</name>
    <dbReference type="NCBI Taxonomy" id="504800"/>
    <lineage>
        <taxon>Bacteria</taxon>
        <taxon>Bacillati</taxon>
        <taxon>Actinomycetota</taxon>
        <taxon>Actinomycetes</taxon>
        <taxon>Geodermatophilales</taxon>
        <taxon>Geodermatophilaceae</taxon>
        <taxon>Geodermatophilus</taxon>
    </lineage>
</organism>
<evidence type="ECO:0000256" key="7">
    <source>
        <dbReference type="SAM" id="Phobius"/>
    </source>
</evidence>
<dbReference type="GO" id="GO:0022857">
    <property type="term" value="F:transmembrane transporter activity"/>
    <property type="evidence" value="ECO:0007669"/>
    <property type="project" value="InterPro"/>
</dbReference>
<keyword evidence="5 7" id="KW-0472">Membrane</keyword>
<dbReference type="CDD" id="cd06579">
    <property type="entry name" value="TM_PBP1_transp_AraH_like"/>
    <property type="match status" value="1"/>
</dbReference>
<feature type="region of interest" description="Disordered" evidence="6">
    <location>
        <begin position="1"/>
        <end position="50"/>
    </location>
</feature>
<dbReference type="STRING" id="504800.SAMN04488085_11830"/>
<evidence type="ECO:0000256" key="1">
    <source>
        <dbReference type="ARBA" id="ARBA00004651"/>
    </source>
</evidence>
<proteinExistence type="predicted"/>
<dbReference type="Proteomes" id="UP000199152">
    <property type="component" value="Unassembled WGS sequence"/>
</dbReference>
<feature type="transmembrane region" description="Helical" evidence="7">
    <location>
        <begin position="263"/>
        <end position="281"/>
    </location>
</feature>
<evidence type="ECO:0000256" key="5">
    <source>
        <dbReference type="ARBA" id="ARBA00023136"/>
    </source>
</evidence>
<feature type="transmembrane region" description="Helical" evidence="7">
    <location>
        <begin position="317"/>
        <end position="334"/>
    </location>
</feature>
<accession>A0A1I4KLC9</accession>
<protein>
    <submittedName>
        <fullName evidence="8">Monosaccharide ABC transporter membrane protein, CUT2 family</fullName>
    </submittedName>
</protein>
<feature type="transmembrane region" description="Helical" evidence="7">
    <location>
        <begin position="210"/>
        <end position="232"/>
    </location>
</feature>
<reference evidence="8 9" key="1">
    <citation type="submission" date="2016-10" db="EMBL/GenBank/DDBJ databases">
        <authorList>
            <person name="de Groot N.N."/>
        </authorList>
    </citation>
    <scope>NUCLEOTIDE SEQUENCE [LARGE SCALE GENOMIC DNA]</scope>
    <source>
        <strain evidence="8 9">DSM 45317</strain>
    </source>
</reference>
<feature type="compositionally biased region" description="Polar residues" evidence="6">
    <location>
        <begin position="14"/>
        <end position="30"/>
    </location>
</feature>
<dbReference type="Pfam" id="PF02653">
    <property type="entry name" value="BPD_transp_2"/>
    <property type="match status" value="1"/>
</dbReference>
<evidence type="ECO:0000313" key="9">
    <source>
        <dbReference type="Proteomes" id="UP000199152"/>
    </source>
</evidence>
<dbReference type="GO" id="GO:0005886">
    <property type="term" value="C:plasma membrane"/>
    <property type="evidence" value="ECO:0007669"/>
    <property type="project" value="UniProtKB-SubCell"/>
</dbReference>
<gene>
    <name evidence="8" type="ORF">SAMN04488085_11830</name>
</gene>
<feature type="transmembrane region" description="Helical" evidence="7">
    <location>
        <begin position="346"/>
        <end position="362"/>
    </location>
</feature>
<feature type="transmembrane region" description="Helical" evidence="7">
    <location>
        <begin position="118"/>
        <end position="136"/>
    </location>
</feature>
<keyword evidence="4 7" id="KW-1133">Transmembrane helix</keyword>
<keyword evidence="9" id="KW-1185">Reference proteome</keyword>
<feature type="transmembrane region" description="Helical" evidence="7">
    <location>
        <begin position="293"/>
        <end position="310"/>
    </location>
</feature>
<keyword evidence="2" id="KW-1003">Cell membrane</keyword>
<evidence type="ECO:0000256" key="3">
    <source>
        <dbReference type="ARBA" id="ARBA00022692"/>
    </source>
</evidence>
<evidence type="ECO:0000313" key="8">
    <source>
        <dbReference type="EMBL" id="SFL79582.1"/>
    </source>
</evidence>
<comment type="subcellular location">
    <subcellularLocation>
        <location evidence="1">Cell membrane</location>
        <topology evidence="1">Multi-pass membrane protein</topology>
    </subcellularLocation>
</comment>
<feature type="transmembrane region" description="Helical" evidence="7">
    <location>
        <begin position="91"/>
        <end position="111"/>
    </location>
</feature>
<evidence type="ECO:0000256" key="6">
    <source>
        <dbReference type="SAM" id="MobiDB-lite"/>
    </source>
</evidence>